<name>A0A1C3KGU0_PLAOA</name>
<gene>
    <name evidence="1" type="primary">PowCR01_000009700</name>
    <name evidence="1" type="ORF">POWCR01_000009700</name>
</gene>
<dbReference type="EMBL" id="FLRJ01000173">
    <property type="protein sequence ID" value="SBT72906.1"/>
    <property type="molecule type" value="Genomic_DNA"/>
</dbReference>
<dbReference type="Proteomes" id="UP000243200">
    <property type="component" value="Unassembled WGS sequence"/>
</dbReference>
<dbReference type="VEuPathDB" id="PlasmoDB:POWCR01_000009700"/>
<evidence type="ECO:0000313" key="2">
    <source>
        <dbReference type="Proteomes" id="UP000243200"/>
    </source>
</evidence>
<protein>
    <submittedName>
        <fullName evidence="1">Uncharacterized protein</fullName>
    </submittedName>
</protein>
<accession>A0A1C3KGU0</accession>
<reference evidence="1 2" key="1">
    <citation type="submission" date="2016-06" db="EMBL/GenBank/DDBJ databases">
        <authorList>
            <consortium name="Pathogen Informatics"/>
        </authorList>
    </citation>
    <scope>NUCLEOTIDE SEQUENCE [LARGE SCALE GENOMIC DNA]</scope>
</reference>
<dbReference type="AlphaFoldDB" id="A0A1C3KGU0"/>
<proteinExistence type="predicted"/>
<dbReference type="OrthoDB" id="10524770at2759"/>
<organism evidence="1 2">
    <name type="scientific">Plasmodium ovale</name>
    <name type="common">malaria parasite P. ovale</name>
    <dbReference type="NCBI Taxonomy" id="36330"/>
    <lineage>
        <taxon>Eukaryota</taxon>
        <taxon>Sar</taxon>
        <taxon>Alveolata</taxon>
        <taxon>Apicomplexa</taxon>
        <taxon>Aconoidasida</taxon>
        <taxon>Haemosporida</taxon>
        <taxon>Plasmodiidae</taxon>
        <taxon>Plasmodium</taxon>
        <taxon>Plasmodium (Plasmodium)</taxon>
    </lineage>
</organism>
<sequence length="90" mass="10146">METCPIHERSESYCKQIKECKEIYRIKIFSELTCDGDVIVVSPEEFTASELAGKRLDKGESQNEGVGSIVLRGLVLASEDLRPRLDQLML</sequence>
<evidence type="ECO:0000313" key="1">
    <source>
        <dbReference type="EMBL" id="SBT72906.1"/>
    </source>
</evidence>